<evidence type="ECO:0000256" key="1">
    <source>
        <dbReference type="SAM" id="MobiDB-lite"/>
    </source>
</evidence>
<dbReference type="HOGENOM" id="CLU_2574267_0_0_1"/>
<sequence length="81" mass="8936">MQSTTHPPSPTPHVVAWPTSIRPTSSSLKIAFRAPQGWFLGDRRIIFPTGSTQPTNAYLHRATNPTTNATQPPQQKIDSSR</sequence>
<keyword evidence="3" id="KW-1185">Reference proteome</keyword>
<feature type="region of interest" description="Disordered" evidence="1">
    <location>
        <begin position="50"/>
        <end position="81"/>
    </location>
</feature>
<evidence type="ECO:0000313" key="3">
    <source>
        <dbReference type="Proteomes" id="UP000001194"/>
    </source>
</evidence>
<gene>
    <name evidence="2" type="ORF">LACBIDRAFT_302283</name>
</gene>
<dbReference type="KEGG" id="lbc:LACBIDRAFT_302283"/>
<evidence type="ECO:0000313" key="2">
    <source>
        <dbReference type="EMBL" id="EDR06016.1"/>
    </source>
</evidence>
<name>B0DHG4_LACBS</name>
<dbReference type="RefSeq" id="XP_001883304.1">
    <property type="nucleotide sequence ID" value="XM_001883269.1"/>
</dbReference>
<feature type="compositionally biased region" description="Low complexity" evidence="1">
    <location>
        <begin position="62"/>
        <end position="75"/>
    </location>
</feature>
<dbReference type="InParanoid" id="B0DHG4"/>
<dbReference type="GeneID" id="6078868"/>
<dbReference type="AlphaFoldDB" id="B0DHG4"/>
<protein>
    <submittedName>
        <fullName evidence="2">Predicted protein</fullName>
    </submittedName>
</protein>
<reference evidence="2 3" key="1">
    <citation type="journal article" date="2008" name="Nature">
        <title>The genome of Laccaria bicolor provides insights into mycorrhizal symbiosis.</title>
        <authorList>
            <person name="Martin F."/>
            <person name="Aerts A."/>
            <person name="Ahren D."/>
            <person name="Brun A."/>
            <person name="Danchin E.G.J."/>
            <person name="Duchaussoy F."/>
            <person name="Gibon J."/>
            <person name="Kohler A."/>
            <person name="Lindquist E."/>
            <person name="Pereda V."/>
            <person name="Salamov A."/>
            <person name="Shapiro H.J."/>
            <person name="Wuyts J."/>
            <person name="Blaudez D."/>
            <person name="Buee M."/>
            <person name="Brokstein P."/>
            <person name="Canbaeck B."/>
            <person name="Cohen D."/>
            <person name="Courty P.E."/>
            <person name="Coutinho P.M."/>
            <person name="Delaruelle C."/>
            <person name="Detter J.C."/>
            <person name="Deveau A."/>
            <person name="DiFazio S."/>
            <person name="Duplessis S."/>
            <person name="Fraissinet-Tachet L."/>
            <person name="Lucic E."/>
            <person name="Frey-Klett P."/>
            <person name="Fourrey C."/>
            <person name="Feussner I."/>
            <person name="Gay G."/>
            <person name="Grimwood J."/>
            <person name="Hoegger P.J."/>
            <person name="Jain P."/>
            <person name="Kilaru S."/>
            <person name="Labbe J."/>
            <person name="Lin Y.C."/>
            <person name="Legue V."/>
            <person name="Le Tacon F."/>
            <person name="Marmeisse R."/>
            <person name="Melayah D."/>
            <person name="Montanini B."/>
            <person name="Muratet M."/>
            <person name="Nehls U."/>
            <person name="Niculita-Hirzel H."/>
            <person name="Oudot-Le Secq M.P."/>
            <person name="Peter M."/>
            <person name="Quesneville H."/>
            <person name="Rajashekar B."/>
            <person name="Reich M."/>
            <person name="Rouhier N."/>
            <person name="Schmutz J."/>
            <person name="Yin T."/>
            <person name="Chalot M."/>
            <person name="Henrissat B."/>
            <person name="Kuees U."/>
            <person name="Lucas S."/>
            <person name="Van de Peer Y."/>
            <person name="Podila G.K."/>
            <person name="Polle A."/>
            <person name="Pukkila P.J."/>
            <person name="Richardson P.M."/>
            <person name="Rouze P."/>
            <person name="Sanders I.R."/>
            <person name="Stajich J.E."/>
            <person name="Tunlid A."/>
            <person name="Tuskan G."/>
            <person name="Grigoriev I.V."/>
        </authorList>
    </citation>
    <scope>NUCLEOTIDE SEQUENCE [LARGE SCALE GENOMIC DNA]</scope>
    <source>
        <strain evidence="3">S238N-H82 / ATCC MYA-4686</strain>
    </source>
</reference>
<accession>B0DHG4</accession>
<dbReference type="EMBL" id="DS547110">
    <property type="protein sequence ID" value="EDR06016.1"/>
    <property type="molecule type" value="Genomic_DNA"/>
</dbReference>
<organism evidence="3">
    <name type="scientific">Laccaria bicolor (strain S238N-H82 / ATCC MYA-4686)</name>
    <name type="common">Bicoloured deceiver</name>
    <name type="synonym">Laccaria laccata var. bicolor</name>
    <dbReference type="NCBI Taxonomy" id="486041"/>
    <lineage>
        <taxon>Eukaryota</taxon>
        <taxon>Fungi</taxon>
        <taxon>Dikarya</taxon>
        <taxon>Basidiomycota</taxon>
        <taxon>Agaricomycotina</taxon>
        <taxon>Agaricomycetes</taxon>
        <taxon>Agaricomycetidae</taxon>
        <taxon>Agaricales</taxon>
        <taxon>Agaricineae</taxon>
        <taxon>Hydnangiaceae</taxon>
        <taxon>Laccaria</taxon>
    </lineage>
</organism>
<proteinExistence type="predicted"/>
<dbReference type="Proteomes" id="UP000001194">
    <property type="component" value="Unassembled WGS sequence"/>
</dbReference>